<dbReference type="PROSITE" id="PS50851">
    <property type="entry name" value="CHEW"/>
    <property type="match status" value="1"/>
</dbReference>
<dbReference type="Gene3D" id="2.30.30.40">
    <property type="entry name" value="SH3 Domains"/>
    <property type="match status" value="1"/>
</dbReference>
<name>A0A2D0B5G7_9BURK</name>
<dbReference type="AlphaFoldDB" id="A0A2D0B5G7"/>
<protein>
    <submittedName>
        <fullName evidence="2">Chemotaxis protein CheW</fullName>
    </submittedName>
</protein>
<evidence type="ECO:0000313" key="3">
    <source>
        <dbReference type="Proteomes" id="UP000197596"/>
    </source>
</evidence>
<dbReference type="Pfam" id="PF01584">
    <property type="entry name" value="CheW"/>
    <property type="match status" value="1"/>
</dbReference>
<evidence type="ECO:0000259" key="1">
    <source>
        <dbReference type="PROSITE" id="PS50851"/>
    </source>
</evidence>
<dbReference type="PANTHER" id="PTHR22617">
    <property type="entry name" value="CHEMOTAXIS SENSOR HISTIDINE KINASE-RELATED"/>
    <property type="match status" value="1"/>
</dbReference>
<dbReference type="InterPro" id="IPR036061">
    <property type="entry name" value="CheW-like_dom_sf"/>
</dbReference>
<dbReference type="InterPro" id="IPR002545">
    <property type="entry name" value="CheW-lke_dom"/>
</dbReference>
<dbReference type="SUPFAM" id="SSF50341">
    <property type="entry name" value="CheW-like"/>
    <property type="match status" value="1"/>
</dbReference>
<accession>A0A2D0B5G7</accession>
<dbReference type="Gene3D" id="2.40.50.180">
    <property type="entry name" value="CheA-289, Domain 4"/>
    <property type="match status" value="1"/>
</dbReference>
<reference evidence="2 3" key="1">
    <citation type="submission" date="2017-06" db="EMBL/GenBank/DDBJ databases">
        <title>Herbaspirillum phytohormonus sp. nov., isolated from the root nodule of Robinia pseudoacacia in lead-zinc mine.</title>
        <authorList>
            <person name="Fan M."/>
            <person name="Lin Y."/>
        </authorList>
    </citation>
    <scope>NUCLEOTIDE SEQUENCE [LARGE SCALE GENOMIC DNA]</scope>
    <source>
        <strain evidence="2 3">HZ10</strain>
    </source>
</reference>
<organism evidence="2 3">
    <name type="scientific">Herbaspirillum robiniae</name>
    <dbReference type="NCBI Taxonomy" id="2014887"/>
    <lineage>
        <taxon>Bacteria</taxon>
        <taxon>Pseudomonadati</taxon>
        <taxon>Pseudomonadota</taxon>
        <taxon>Betaproteobacteria</taxon>
        <taxon>Burkholderiales</taxon>
        <taxon>Oxalobacteraceae</taxon>
        <taxon>Herbaspirillum</taxon>
    </lineage>
</organism>
<dbReference type="EMBL" id="NJGU01000004">
    <property type="protein sequence ID" value="OWY29634.1"/>
    <property type="molecule type" value="Genomic_DNA"/>
</dbReference>
<dbReference type="Proteomes" id="UP000197596">
    <property type="component" value="Unassembled WGS sequence"/>
</dbReference>
<dbReference type="GO" id="GO:0005829">
    <property type="term" value="C:cytosol"/>
    <property type="evidence" value="ECO:0007669"/>
    <property type="project" value="TreeGrafter"/>
</dbReference>
<dbReference type="GO" id="GO:0006935">
    <property type="term" value="P:chemotaxis"/>
    <property type="evidence" value="ECO:0007669"/>
    <property type="project" value="InterPro"/>
</dbReference>
<dbReference type="PANTHER" id="PTHR22617:SF43">
    <property type="entry name" value="PROTEIN PILI"/>
    <property type="match status" value="1"/>
</dbReference>
<gene>
    <name evidence="2" type="ORF">CEJ42_07140</name>
</gene>
<sequence>MSQKLFLLFSIGRDRYALQASDVSVVLPMALCKQVPGTPPWVRGLFSYGARNVPVIDLPMLASGQPAAIRVSTRLVLAHYAPAGRAPELLGLLLEQATDTLRCNPDDFLASGIANEEARYLGPVMRHQGALLQWVKVDELLDEATRALLYPESDVAGTAAQEAGA</sequence>
<evidence type="ECO:0000313" key="2">
    <source>
        <dbReference type="EMBL" id="OWY29634.1"/>
    </source>
</evidence>
<feature type="domain" description="CheW-like" evidence="1">
    <location>
        <begin position="3"/>
        <end position="146"/>
    </location>
</feature>
<dbReference type="SMART" id="SM00260">
    <property type="entry name" value="CheW"/>
    <property type="match status" value="1"/>
</dbReference>
<proteinExistence type="predicted"/>
<dbReference type="RefSeq" id="WP_088750478.1">
    <property type="nucleotide sequence ID" value="NZ_NJGU01000004.1"/>
</dbReference>
<comment type="caution">
    <text evidence="2">The sequence shown here is derived from an EMBL/GenBank/DDBJ whole genome shotgun (WGS) entry which is preliminary data.</text>
</comment>
<dbReference type="GO" id="GO:0007165">
    <property type="term" value="P:signal transduction"/>
    <property type="evidence" value="ECO:0007669"/>
    <property type="project" value="InterPro"/>
</dbReference>
<dbReference type="InterPro" id="IPR039315">
    <property type="entry name" value="CheW"/>
</dbReference>